<organism evidence="9 10">
    <name type="scientific">Clostridium hominis</name>
    <dbReference type="NCBI Taxonomy" id="2763036"/>
    <lineage>
        <taxon>Bacteria</taxon>
        <taxon>Bacillati</taxon>
        <taxon>Bacillota</taxon>
        <taxon>Clostridia</taxon>
        <taxon>Eubacteriales</taxon>
        <taxon>Clostridiaceae</taxon>
        <taxon>Clostridium</taxon>
    </lineage>
</organism>
<dbReference type="Gene3D" id="1.20.1250.20">
    <property type="entry name" value="MFS general substrate transporter like domains"/>
    <property type="match status" value="2"/>
</dbReference>
<protein>
    <submittedName>
        <fullName evidence="9">MFS transporter</fullName>
    </submittedName>
</protein>
<feature type="transmembrane region" description="Helical" evidence="7">
    <location>
        <begin position="145"/>
        <end position="164"/>
    </location>
</feature>
<comment type="subcellular location">
    <subcellularLocation>
        <location evidence="1">Cell membrane</location>
        <topology evidence="1">Multi-pass membrane protein</topology>
    </subcellularLocation>
</comment>
<dbReference type="Pfam" id="PF07690">
    <property type="entry name" value="MFS_1"/>
    <property type="match status" value="1"/>
</dbReference>
<dbReference type="InterPro" id="IPR036259">
    <property type="entry name" value="MFS_trans_sf"/>
</dbReference>
<feature type="transmembrane region" description="Helical" evidence="7">
    <location>
        <begin position="77"/>
        <end position="97"/>
    </location>
</feature>
<evidence type="ECO:0000256" key="7">
    <source>
        <dbReference type="SAM" id="Phobius"/>
    </source>
</evidence>
<feature type="domain" description="Major facilitator superfamily (MFS) profile" evidence="8">
    <location>
        <begin position="223"/>
        <end position="409"/>
    </location>
</feature>
<dbReference type="InterPro" id="IPR011701">
    <property type="entry name" value="MFS"/>
</dbReference>
<feature type="transmembrane region" description="Helical" evidence="7">
    <location>
        <begin position="103"/>
        <end position="124"/>
    </location>
</feature>
<dbReference type="EMBL" id="JACOOO010000041">
    <property type="protein sequence ID" value="MBC5630551.1"/>
    <property type="molecule type" value="Genomic_DNA"/>
</dbReference>
<sequence>MKNRSKLWDRNFTIITIGTIISAIGSIGLNFALSIVVYNNTSSIMLTGIYNAVIIIPQVLFPVLVAPYIDRISRKKIIVFLDYLLGAIYTIFGVYLISTDFNYYLFIVVGFIASTIGVIYSLAYNSLFPDLIPEGFAQKGYSVSVLIYPIIAASFTPIAAIVYESVGIEILFIIEGVLLLICASVELFIKYEEGNRIADKYKLQEYFTDIKEGVLYLKKEKGILFIYLYIAVTIFASQGVSLLLVPFFQSHMVYNTTHYSLLLSAETIGRTVGGVLHYMIKIPEGKRYAIASKVYIIYDLLDGVLMFVAFPIMVIMRFIEGFLGVNSANIRESSVQSYIPKEKRARVNSFFQLLVFGGMFLANLVAGVLGEIFSLPIAGAVFGCCGVVGALILICKNKIEISKIYNRDI</sequence>
<evidence type="ECO:0000313" key="10">
    <source>
        <dbReference type="Proteomes" id="UP000596929"/>
    </source>
</evidence>
<gene>
    <name evidence="9" type="ORF">H8S20_16970</name>
</gene>
<dbReference type="CDD" id="cd06173">
    <property type="entry name" value="MFS_MefA_like"/>
    <property type="match status" value="1"/>
</dbReference>
<keyword evidence="5 7" id="KW-1133">Transmembrane helix</keyword>
<evidence type="ECO:0000256" key="1">
    <source>
        <dbReference type="ARBA" id="ARBA00004651"/>
    </source>
</evidence>
<dbReference type="Proteomes" id="UP000596929">
    <property type="component" value="Unassembled WGS sequence"/>
</dbReference>
<dbReference type="PANTHER" id="PTHR43266:SF2">
    <property type="entry name" value="MAJOR FACILITATOR SUPERFAMILY (MFS) PROFILE DOMAIN-CONTAINING PROTEIN"/>
    <property type="match status" value="1"/>
</dbReference>
<evidence type="ECO:0000259" key="8">
    <source>
        <dbReference type="PROSITE" id="PS50850"/>
    </source>
</evidence>
<feature type="transmembrane region" description="Helical" evidence="7">
    <location>
        <begin position="12"/>
        <end position="38"/>
    </location>
</feature>
<feature type="transmembrane region" description="Helical" evidence="7">
    <location>
        <begin position="304"/>
        <end position="326"/>
    </location>
</feature>
<keyword evidence="6 7" id="KW-0472">Membrane</keyword>
<evidence type="ECO:0000256" key="6">
    <source>
        <dbReference type="ARBA" id="ARBA00023136"/>
    </source>
</evidence>
<feature type="transmembrane region" description="Helical" evidence="7">
    <location>
        <begin position="347"/>
        <end position="366"/>
    </location>
</feature>
<keyword evidence="2" id="KW-0813">Transport</keyword>
<dbReference type="PANTHER" id="PTHR43266">
    <property type="entry name" value="MACROLIDE-EFFLUX PROTEIN"/>
    <property type="match status" value="1"/>
</dbReference>
<dbReference type="SUPFAM" id="SSF103473">
    <property type="entry name" value="MFS general substrate transporter"/>
    <property type="match status" value="1"/>
</dbReference>
<evidence type="ECO:0000256" key="4">
    <source>
        <dbReference type="ARBA" id="ARBA00022692"/>
    </source>
</evidence>
<dbReference type="RefSeq" id="WP_186860848.1">
    <property type="nucleotide sequence ID" value="NZ_JACOOO010000041.1"/>
</dbReference>
<dbReference type="InterPro" id="IPR020846">
    <property type="entry name" value="MFS_dom"/>
</dbReference>
<feature type="transmembrane region" description="Helical" evidence="7">
    <location>
        <begin position="170"/>
        <end position="189"/>
    </location>
</feature>
<feature type="transmembrane region" description="Helical" evidence="7">
    <location>
        <begin position="372"/>
        <end position="395"/>
    </location>
</feature>
<name>A0ABR7DGL7_9CLOT</name>
<accession>A0ABR7DGL7</accession>
<evidence type="ECO:0000313" key="9">
    <source>
        <dbReference type="EMBL" id="MBC5630551.1"/>
    </source>
</evidence>
<keyword evidence="10" id="KW-1185">Reference proteome</keyword>
<reference evidence="9 10" key="1">
    <citation type="submission" date="2020-08" db="EMBL/GenBank/DDBJ databases">
        <title>Genome public.</title>
        <authorList>
            <person name="Liu C."/>
            <person name="Sun Q."/>
        </authorList>
    </citation>
    <scope>NUCLEOTIDE SEQUENCE [LARGE SCALE GENOMIC DNA]</scope>
    <source>
        <strain evidence="9 10">NSJ-6</strain>
    </source>
</reference>
<dbReference type="PROSITE" id="PS50850">
    <property type="entry name" value="MFS"/>
    <property type="match status" value="1"/>
</dbReference>
<feature type="transmembrane region" description="Helical" evidence="7">
    <location>
        <begin position="224"/>
        <end position="248"/>
    </location>
</feature>
<evidence type="ECO:0000256" key="3">
    <source>
        <dbReference type="ARBA" id="ARBA00022475"/>
    </source>
</evidence>
<proteinExistence type="predicted"/>
<comment type="caution">
    <text evidence="9">The sequence shown here is derived from an EMBL/GenBank/DDBJ whole genome shotgun (WGS) entry which is preliminary data.</text>
</comment>
<evidence type="ECO:0000256" key="2">
    <source>
        <dbReference type="ARBA" id="ARBA00022448"/>
    </source>
</evidence>
<evidence type="ECO:0000256" key="5">
    <source>
        <dbReference type="ARBA" id="ARBA00022989"/>
    </source>
</evidence>
<keyword evidence="3" id="KW-1003">Cell membrane</keyword>
<keyword evidence="4 7" id="KW-0812">Transmembrane</keyword>
<feature type="transmembrane region" description="Helical" evidence="7">
    <location>
        <begin position="44"/>
        <end position="65"/>
    </location>
</feature>